<gene>
    <name evidence="1" type="ORF">OLEAN_C15460</name>
</gene>
<evidence type="ECO:0000313" key="2">
    <source>
        <dbReference type="Proteomes" id="UP000032749"/>
    </source>
</evidence>
<protein>
    <submittedName>
        <fullName evidence="1">Uncharacterized protein</fullName>
    </submittedName>
</protein>
<evidence type="ECO:0000313" key="1">
    <source>
        <dbReference type="EMBL" id="CCK75722.1"/>
    </source>
</evidence>
<dbReference type="KEGG" id="oai:OLEAN_C15460"/>
<dbReference type="HOGENOM" id="CLU_1766140_0_0_6"/>
<accession>R4YLU9</accession>
<dbReference type="Proteomes" id="UP000032749">
    <property type="component" value="Chromosome"/>
</dbReference>
<proteinExistence type="predicted"/>
<dbReference type="STRING" id="698738.OLEAN_C15460"/>
<keyword evidence="2" id="KW-1185">Reference proteome</keyword>
<name>R4YLU9_OLEAN</name>
<dbReference type="OrthoDB" id="5703936at2"/>
<organism evidence="1 2">
    <name type="scientific">Oleispira antarctica RB-8</name>
    <dbReference type="NCBI Taxonomy" id="698738"/>
    <lineage>
        <taxon>Bacteria</taxon>
        <taxon>Pseudomonadati</taxon>
        <taxon>Pseudomonadota</taxon>
        <taxon>Gammaproteobacteria</taxon>
        <taxon>Oceanospirillales</taxon>
        <taxon>Oceanospirillaceae</taxon>
        <taxon>Oleispira</taxon>
    </lineage>
</organism>
<reference evidence="1 2" key="1">
    <citation type="journal article" date="2013" name="Nat. Commun.">
        <title>Genome sequence and functional genomic analysis of the oil-degrading bacterium Oleispira antarctica.</title>
        <authorList>
            <person name="Kube M."/>
            <person name="Chernikova T.N."/>
            <person name="Al-Ramahi Y."/>
            <person name="Beloqui A."/>
            <person name="Lopez-Cortez N."/>
            <person name="Guazzaroni M.E."/>
            <person name="Heipieper H.J."/>
            <person name="Klages S."/>
            <person name="Kotsyurbenko O.R."/>
            <person name="Langer I."/>
            <person name="Nechitaylo T.Y."/>
            <person name="Lunsdorf H."/>
            <person name="Fernandez M."/>
            <person name="Juarez S."/>
            <person name="Ciordia S."/>
            <person name="Singer A."/>
            <person name="Kagan O."/>
            <person name="Egorova O."/>
            <person name="Petit P.A."/>
            <person name="Stogios P."/>
            <person name="Kim Y."/>
            <person name="Tchigvintsev A."/>
            <person name="Flick R."/>
            <person name="Denaro R."/>
            <person name="Genovese M."/>
            <person name="Albar J.P."/>
            <person name="Reva O.N."/>
            <person name="Martinez-Gomariz M."/>
            <person name="Tran H."/>
            <person name="Ferrer M."/>
            <person name="Savchenko A."/>
            <person name="Yakunin A.F."/>
            <person name="Yakimov M.M."/>
            <person name="Golyshina O.V."/>
            <person name="Reinhardt R."/>
            <person name="Golyshin P.N."/>
        </authorList>
    </citation>
    <scope>NUCLEOTIDE SEQUENCE [LARGE SCALE GENOMIC DNA]</scope>
</reference>
<dbReference type="AlphaFoldDB" id="R4YLU9"/>
<sequence length="147" mass="16905">MPTFFYAYSLINNYCQKKDMNIEDVLNKTCLIGLSYINTNGDLLKQAQYAGTVITVDKEEGITVKLDAIKGAEKGKKSETPNFHIPASLEAWFIAPKGHYKNAEHHIDIVDPDYFVTWDVVKKKDDTEEGQQEWWEWHPQSQAPRVN</sequence>
<dbReference type="EMBL" id="FO203512">
    <property type="protein sequence ID" value="CCK75722.1"/>
    <property type="molecule type" value="Genomic_DNA"/>
</dbReference>